<evidence type="ECO:0000313" key="10">
    <source>
        <dbReference type="Proteomes" id="UP000429811"/>
    </source>
</evidence>
<comment type="similarity">
    <text evidence="3">Belongs to the KHG/KDPG aldolase family.</text>
</comment>
<dbReference type="PANTHER" id="PTHR30246">
    <property type="entry name" value="2-KETO-3-DEOXY-6-PHOSPHOGLUCONATE ALDOLASE"/>
    <property type="match status" value="1"/>
</dbReference>
<evidence type="ECO:0000256" key="5">
    <source>
        <dbReference type="ARBA" id="ARBA00013063"/>
    </source>
</evidence>
<accession>A0A6I2RHG0</accession>
<evidence type="ECO:0000256" key="6">
    <source>
        <dbReference type="ARBA" id="ARBA00023239"/>
    </source>
</evidence>
<dbReference type="SUPFAM" id="SSF51569">
    <property type="entry name" value="Aldolase"/>
    <property type="match status" value="1"/>
</dbReference>
<evidence type="ECO:0000256" key="7">
    <source>
        <dbReference type="ARBA" id="ARBA00023270"/>
    </source>
</evidence>
<reference evidence="9 10" key="1">
    <citation type="journal article" date="2019" name="Nat. Med.">
        <title>A library of human gut bacterial isolates paired with longitudinal multiomics data enables mechanistic microbiome research.</title>
        <authorList>
            <person name="Poyet M."/>
            <person name="Groussin M."/>
            <person name="Gibbons S.M."/>
            <person name="Avila-Pacheco J."/>
            <person name="Jiang X."/>
            <person name="Kearney S.M."/>
            <person name="Perrotta A.R."/>
            <person name="Berdy B."/>
            <person name="Zhao S."/>
            <person name="Lieberman T.D."/>
            <person name="Swanson P.K."/>
            <person name="Smith M."/>
            <person name="Roesemann S."/>
            <person name="Alexander J.E."/>
            <person name="Rich S.A."/>
            <person name="Livny J."/>
            <person name="Vlamakis H."/>
            <person name="Clish C."/>
            <person name="Bullock K."/>
            <person name="Deik A."/>
            <person name="Scott J."/>
            <person name="Pierce K.A."/>
            <person name="Xavier R.J."/>
            <person name="Alm E.J."/>
        </authorList>
    </citation>
    <scope>NUCLEOTIDE SEQUENCE [LARGE SCALE GENOMIC DNA]</scope>
    <source>
        <strain evidence="9 10">BIOML-A5</strain>
    </source>
</reference>
<gene>
    <name evidence="9" type="primary">eda</name>
    <name evidence="9" type="ORF">GKE90_16155</name>
</gene>
<dbReference type="CDD" id="cd00452">
    <property type="entry name" value="KDPG_aldolase"/>
    <property type="match status" value="1"/>
</dbReference>
<keyword evidence="8" id="KW-0119">Carbohydrate metabolism</keyword>
<dbReference type="InterPro" id="IPR031338">
    <property type="entry name" value="KDPG/KHG_AS_2"/>
</dbReference>
<comment type="catalytic activity">
    <reaction evidence="1">
        <text>2-dehydro-3-deoxy-6-phospho-D-gluconate = D-glyceraldehyde 3-phosphate + pyruvate</text>
        <dbReference type="Rhea" id="RHEA:17089"/>
        <dbReference type="ChEBI" id="CHEBI:15361"/>
        <dbReference type="ChEBI" id="CHEBI:57569"/>
        <dbReference type="ChEBI" id="CHEBI:59776"/>
        <dbReference type="EC" id="4.1.2.14"/>
    </reaction>
</comment>
<dbReference type="Pfam" id="PF01081">
    <property type="entry name" value="Aldolase"/>
    <property type="match status" value="1"/>
</dbReference>
<dbReference type="PANTHER" id="PTHR30246:SF1">
    <property type="entry name" value="2-DEHYDRO-3-DEOXY-6-PHOSPHOGALACTONATE ALDOLASE-RELATED"/>
    <property type="match status" value="1"/>
</dbReference>
<comment type="subunit">
    <text evidence="4">Homotrimer.</text>
</comment>
<dbReference type="GO" id="GO:0008675">
    <property type="term" value="F:2-dehydro-3-deoxy-phosphogluconate aldolase activity"/>
    <property type="evidence" value="ECO:0007669"/>
    <property type="project" value="UniProtKB-EC"/>
</dbReference>
<evidence type="ECO:0000256" key="1">
    <source>
        <dbReference type="ARBA" id="ARBA00000654"/>
    </source>
</evidence>
<comment type="pathway">
    <text evidence="2">Carbohydrate acid metabolism; 2-dehydro-3-deoxy-D-gluconate degradation; D-glyceraldehyde 3-phosphate and pyruvate from 2-dehydro-3-deoxy-D-gluconate: step 2/2.</text>
</comment>
<dbReference type="Proteomes" id="UP000429811">
    <property type="component" value="Unassembled WGS sequence"/>
</dbReference>
<dbReference type="InterPro" id="IPR031337">
    <property type="entry name" value="KDPG/KHG_AS_1"/>
</dbReference>
<dbReference type="PROSITE" id="PS00159">
    <property type="entry name" value="ALDOLASE_KDPG_KHG_1"/>
    <property type="match status" value="1"/>
</dbReference>
<dbReference type="InterPro" id="IPR000887">
    <property type="entry name" value="Aldlse_KDPG_KHG"/>
</dbReference>
<dbReference type="AlphaFoldDB" id="A0A6I2RHG0"/>
<organism evidence="9 10">
    <name type="scientific">Flavonifractor plautii</name>
    <name type="common">Fusobacterium plautii</name>
    <dbReference type="NCBI Taxonomy" id="292800"/>
    <lineage>
        <taxon>Bacteria</taxon>
        <taxon>Bacillati</taxon>
        <taxon>Bacillota</taxon>
        <taxon>Clostridia</taxon>
        <taxon>Eubacteriales</taxon>
        <taxon>Oscillospiraceae</taxon>
        <taxon>Flavonifractor</taxon>
    </lineage>
</organism>
<proteinExistence type="inferred from homology"/>
<dbReference type="InterPro" id="IPR013785">
    <property type="entry name" value="Aldolase_TIM"/>
</dbReference>
<keyword evidence="7" id="KW-0704">Schiff base</keyword>
<name>A0A6I2RHG0_FLAPL</name>
<dbReference type="RefSeq" id="WP_009257266.1">
    <property type="nucleotide sequence ID" value="NZ_DAWDXJ010000026.1"/>
</dbReference>
<dbReference type="Gene3D" id="3.20.20.70">
    <property type="entry name" value="Aldolase class I"/>
    <property type="match status" value="1"/>
</dbReference>
<dbReference type="EMBL" id="WKPO01000027">
    <property type="protein sequence ID" value="MSB50215.1"/>
    <property type="molecule type" value="Genomic_DNA"/>
</dbReference>
<dbReference type="NCBIfam" id="TIGR01182">
    <property type="entry name" value="eda"/>
    <property type="match status" value="1"/>
</dbReference>
<evidence type="ECO:0000256" key="3">
    <source>
        <dbReference type="ARBA" id="ARBA00006906"/>
    </source>
</evidence>
<evidence type="ECO:0000256" key="2">
    <source>
        <dbReference type="ARBA" id="ARBA00004736"/>
    </source>
</evidence>
<keyword evidence="6 9" id="KW-0456">Lyase</keyword>
<evidence type="ECO:0000313" key="9">
    <source>
        <dbReference type="EMBL" id="MSB50215.1"/>
    </source>
</evidence>
<dbReference type="NCBIfam" id="NF004325">
    <property type="entry name" value="PRK05718.1"/>
    <property type="match status" value="1"/>
</dbReference>
<evidence type="ECO:0000256" key="8">
    <source>
        <dbReference type="ARBA" id="ARBA00023277"/>
    </source>
</evidence>
<protein>
    <recommendedName>
        <fullName evidence="5">2-dehydro-3-deoxy-phosphogluconate aldolase</fullName>
        <ecNumber evidence="5">4.1.2.14</ecNumber>
    </recommendedName>
</protein>
<dbReference type="EC" id="4.1.2.14" evidence="5"/>
<dbReference type="PROSITE" id="PS00160">
    <property type="entry name" value="ALDOLASE_KDPG_KHG_2"/>
    <property type="match status" value="1"/>
</dbReference>
<evidence type="ECO:0000256" key="4">
    <source>
        <dbReference type="ARBA" id="ARBA00011233"/>
    </source>
</evidence>
<comment type="caution">
    <text evidence="9">The sequence shown here is derived from an EMBL/GenBank/DDBJ whole genome shotgun (WGS) entry which is preliminary data.</text>
</comment>
<sequence>MNQIIEQISHIGIVPVIAIDEAEKAVPLARALVAGGLPAAEVTFRTAAGEEAIRRIATEVPEMLVGAGTVLTTGQADRAIAAGAQFIVSPGFNPAVTRYVIDRGVLMMPGTASPGEMEQAMSMGLDVVKFFPAEQNGGVAKLKALAGPYTNLRWMPTGGVNTKNLMDYLSFDKIVACGGTWMVKKDLIEGERWDEITRICREAVQTMLGFELRHVGINCDNEAEAEKTARIFCALFQLPYKPGNSSVFAGSVVECMKNPYPGKHGHIAIGTNSVERAIYHLGLRGVTFDETTRKTDGVGKTKAIYLDGEVGDFALQLTQK</sequence>